<evidence type="ECO:0000256" key="1">
    <source>
        <dbReference type="SAM" id="MobiDB-lite"/>
    </source>
</evidence>
<dbReference type="eggNOG" id="ENOG502QYP3">
    <property type="taxonomic scope" value="Eukaryota"/>
</dbReference>
<dbReference type="OrthoDB" id="332105at2759"/>
<feature type="compositionally biased region" description="Polar residues" evidence="1">
    <location>
        <begin position="325"/>
        <end position="345"/>
    </location>
</feature>
<gene>
    <name evidence="3" type="ORF">BN1204_049530</name>
    <name evidence="2" type="ORF">NCLIV_049530</name>
</gene>
<reference evidence="2" key="1">
    <citation type="submission" date="2011-02" db="EMBL/GenBank/DDBJ databases">
        <authorList>
            <person name="Aslett M."/>
        </authorList>
    </citation>
    <scope>NUCLEOTIDE SEQUENCE</scope>
    <source>
        <strain evidence="2">Liverpool</strain>
    </source>
</reference>
<feature type="compositionally biased region" description="Basic and acidic residues" evidence="1">
    <location>
        <begin position="352"/>
        <end position="362"/>
    </location>
</feature>
<feature type="compositionally biased region" description="Polar residues" evidence="1">
    <location>
        <begin position="309"/>
        <end position="318"/>
    </location>
</feature>
<feature type="region of interest" description="Disordered" evidence="1">
    <location>
        <begin position="145"/>
        <end position="175"/>
    </location>
</feature>
<evidence type="ECO:0000313" key="4">
    <source>
        <dbReference type="Proteomes" id="UP000007494"/>
    </source>
</evidence>
<dbReference type="InParanoid" id="F0VKC3"/>
<dbReference type="EMBL" id="LN714485">
    <property type="protein sequence ID" value="CEL69237.1"/>
    <property type="molecule type" value="Genomic_DNA"/>
</dbReference>
<dbReference type="AlphaFoldDB" id="F0VKC3"/>
<protein>
    <submittedName>
        <fullName evidence="2">Uncharacterized protein</fullName>
    </submittedName>
</protein>
<sequence>MASPRDSSDCGDGTRSVSPGCTAMQLNVAGQLELLKTAAPRLSPQPLLLCFPLSACGRVPRLSLSSPSSCPTSVGSFDDVIALESKAAAAQVKKQSRLSTSLPHALFEALRGRTCGPYPVSFDVFVAHLAAKAQAALQRGSCDVCSRGDDGADEGVEASRDRRKGGETVKKSGSVDGAGGENIAICVVPQLDPARGRVILTPPQRVCGACFRILHLPHLLAVSVASVVSAAPLTRSVFSDVLEHFATVNGYTSLSVAGARLQQAISLAFSVSLLKKQINWRLERLSSPSLDAFFSCFGSRASPSSRSRGTLTRNSQTEDLPPNGVPTSRCSQGKQQKISAQSTVSGKRRRREPTYTDKRSDAGDTSQEQAKDLDRETSKRRQKVKKGAGSCEAVPNNEQARKQVLNNSQRPNKAKKRKQTA</sequence>
<dbReference type="OMA" id="ACFRILH"/>
<organism evidence="2 4">
    <name type="scientific">Neospora caninum (strain Liverpool)</name>
    <dbReference type="NCBI Taxonomy" id="572307"/>
    <lineage>
        <taxon>Eukaryota</taxon>
        <taxon>Sar</taxon>
        <taxon>Alveolata</taxon>
        <taxon>Apicomplexa</taxon>
        <taxon>Conoidasida</taxon>
        <taxon>Coccidia</taxon>
        <taxon>Eucoccidiorida</taxon>
        <taxon>Eimeriorina</taxon>
        <taxon>Sarcocystidae</taxon>
        <taxon>Neospora</taxon>
    </lineage>
</organism>
<dbReference type="GeneID" id="13442455"/>
<reference evidence="2" key="2">
    <citation type="submission" date="2011-03" db="EMBL/GenBank/DDBJ databases">
        <title>Comparative genomics and transcriptomics of Neospora caninum and Toxoplasma gondii.</title>
        <authorList>
            <person name="Reid A.J."/>
            <person name="Sohal A."/>
            <person name="Harris D."/>
            <person name="Quail M."/>
            <person name="Sanders M."/>
            <person name="Berriman M."/>
            <person name="Wastling J.M."/>
            <person name="Pain A."/>
        </authorList>
    </citation>
    <scope>NUCLEOTIDE SEQUENCE</scope>
    <source>
        <strain evidence="2">Liverpool</strain>
    </source>
</reference>
<keyword evidence="4" id="KW-1185">Reference proteome</keyword>
<feature type="compositionally biased region" description="Basic and acidic residues" evidence="1">
    <location>
        <begin position="157"/>
        <end position="170"/>
    </location>
</feature>
<dbReference type="EMBL" id="FR823391">
    <property type="protein sequence ID" value="CBZ54524.1"/>
    <property type="molecule type" value="Genomic_DNA"/>
</dbReference>
<dbReference type="Proteomes" id="UP000007494">
    <property type="component" value="Chromosome X"/>
</dbReference>
<dbReference type="VEuPathDB" id="ToxoDB:NCLIV_049530"/>
<evidence type="ECO:0000313" key="2">
    <source>
        <dbReference type="EMBL" id="CBZ54524.1"/>
    </source>
</evidence>
<feature type="region of interest" description="Disordered" evidence="1">
    <location>
        <begin position="300"/>
        <end position="421"/>
    </location>
</feature>
<feature type="compositionally biased region" description="Basic and acidic residues" evidence="1">
    <location>
        <begin position="369"/>
        <end position="379"/>
    </location>
</feature>
<accession>F0VKC3</accession>
<reference evidence="4" key="3">
    <citation type="journal article" date="2012" name="PLoS Pathog.">
        <title>Comparative genomics of the apicomplexan parasites Toxoplasma gondii and Neospora caninum: Coccidia differing in host range and transmission strategy.</title>
        <authorList>
            <person name="Reid A.J."/>
            <person name="Vermont S.J."/>
            <person name="Cotton J.A."/>
            <person name="Harris D."/>
            <person name="Hill-Cawthorne G.A."/>
            <person name="Konen-Waisman S."/>
            <person name="Latham S.M."/>
            <person name="Mourier T."/>
            <person name="Norton R."/>
            <person name="Quail M.A."/>
            <person name="Sanders M."/>
            <person name="Shanmugam D."/>
            <person name="Sohal A."/>
            <person name="Wasmuth J.D."/>
            <person name="Brunk B."/>
            <person name="Grigg M.E."/>
            <person name="Howard J.C."/>
            <person name="Parkinson J."/>
            <person name="Roos D.S."/>
            <person name="Trees A.J."/>
            <person name="Berriman M."/>
            <person name="Pain A."/>
            <person name="Wastling J.M."/>
        </authorList>
    </citation>
    <scope>NUCLEOTIDE SEQUENCE [LARGE SCALE GENOMIC DNA]</scope>
    <source>
        <strain evidence="4">Liverpool</strain>
    </source>
</reference>
<name>F0VKC3_NEOCL</name>
<feature type="compositionally biased region" description="Basic residues" evidence="1">
    <location>
        <begin position="412"/>
        <end position="421"/>
    </location>
</feature>
<evidence type="ECO:0000313" key="3">
    <source>
        <dbReference type="EMBL" id="CEL69237.1"/>
    </source>
</evidence>
<dbReference type="RefSeq" id="XP_003884554.1">
    <property type="nucleotide sequence ID" value="XM_003884505.1"/>
</dbReference>
<reference evidence="3" key="4">
    <citation type="journal article" date="2015" name="PLoS ONE">
        <title>Comprehensive Evaluation of Toxoplasma gondii VEG and Neospora caninum LIV Genomes with Tachyzoite Stage Transcriptome and Proteome Defines Novel Transcript Features.</title>
        <authorList>
            <person name="Ramaprasad A."/>
            <person name="Mourier T."/>
            <person name="Naeem R."/>
            <person name="Malas T.B."/>
            <person name="Moussa E."/>
            <person name="Panigrahi A."/>
            <person name="Vermont S.J."/>
            <person name="Otto T.D."/>
            <person name="Wastling J."/>
            <person name="Pain A."/>
        </authorList>
    </citation>
    <scope>NUCLEOTIDE SEQUENCE</scope>
    <source>
        <strain evidence="3">Liverpool</strain>
    </source>
</reference>
<proteinExistence type="predicted"/>